<name>A0ABT1H7L8_9NOCA</name>
<dbReference type="EMBL" id="JAMTCG010000026">
    <property type="protein sequence ID" value="MCP2163141.1"/>
    <property type="molecule type" value="Genomic_DNA"/>
</dbReference>
<keyword evidence="1" id="KW-0255">Endonuclease</keyword>
<evidence type="ECO:0000313" key="1">
    <source>
        <dbReference type="EMBL" id="MCP2163141.1"/>
    </source>
</evidence>
<dbReference type="SUPFAM" id="SSF54060">
    <property type="entry name" value="His-Me finger endonucleases"/>
    <property type="match status" value="2"/>
</dbReference>
<sequence>MTKSVADYLSARFEKRKDGCWMWVGSVNAQGYGRAYVDGRSARAHRVSFATWKGALGSDEEIRHSCGVRLCVNPDHLTKVDREVTDRKTYLLERVSVTDQGCWEWTEYVNKAGYGRCFLKGQTWFAHRLSYAIHKGDPGLGFVCHTCDNPKCCNPDHLYLGDNDTNMADKARRERHPFMRFTRVDVARIRSRRASGELLRTIAEDYDTDESVICAIAKRRRRTA</sequence>
<organism evidence="1 2">
    <name type="scientific">Williamsia serinedens</name>
    <dbReference type="NCBI Taxonomy" id="391736"/>
    <lineage>
        <taxon>Bacteria</taxon>
        <taxon>Bacillati</taxon>
        <taxon>Actinomycetota</taxon>
        <taxon>Actinomycetes</taxon>
        <taxon>Mycobacteriales</taxon>
        <taxon>Nocardiaceae</taxon>
        <taxon>Williamsia</taxon>
    </lineage>
</organism>
<comment type="caution">
    <text evidence="1">The sequence shown here is derived from an EMBL/GenBank/DDBJ whole genome shotgun (WGS) entry which is preliminary data.</text>
</comment>
<keyword evidence="1" id="KW-0378">Hydrolase</keyword>
<reference evidence="1 2" key="1">
    <citation type="submission" date="2022-06" db="EMBL/GenBank/DDBJ databases">
        <title>Genomic Encyclopedia of Archaeal and Bacterial Type Strains, Phase II (KMG-II): from individual species to whole genera.</title>
        <authorList>
            <person name="Goeker M."/>
        </authorList>
    </citation>
    <scope>NUCLEOTIDE SEQUENCE [LARGE SCALE GENOMIC DNA]</scope>
    <source>
        <strain evidence="1 2">DSM 45037</strain>
    </source>
</reference>
<keyword evidence="2" id="KW-1185">Reference proteome</keyword>
<proteinExistence type="predicted"/>
<dbReference type="Gene3D" id="3.90.75.10">
    <property type="entry name" value="Homing Intron 3 (I-ppo) Encoded Endonuclease, Chain A"/>
    <property type="match status" value="1"/>
</dbReference>
<gene>
    <name evidence="1" type="ORF">LX12_004356</name>
</gene>
<dbReference type="InterPro" id="IPR044925">
    <property type="entry name" value="His-Me_finger_sf"/>
</dbReference>
<protein>
    <submittedName>
        <fullName evidence="1">HNH endonuclease</fullName>
    </submittedName>
</protein>
<evidence type="ECO:0000313" key="2">
    <source>
        <dbReference type="Proteomes" id="UP001205740"/>
    </source>
</evidence>
<dbReference type="Proteomes" id="UP001205740">
    <property type="component" value="Unassembled WGS sequence"/>
</dbReference>
<keyword evidence="1" id="KW-0540">Nuclease</keyword>
<dbReference type="GO" id="GO:0004519">
    <property type="term" value="F:endonuclease activity"/>
    <property type="evidence" value="ECO:0007669"/>
    <property type="project" value="UniProtKB-KW"/>
</dbReference>
<dbReference type="InterPro" id="IPR044930">
    <property type="entry name" value="Homing_endonuclease_His-Me"/>
</dbReference>
<accession>A0ABT1H7L8</accession>